<protein>
    <submittedName>
        <fullName evidence="1">DUF3954 domain-containing protein</fullName>
    </submittedName>
</protein>
<organism evidence="1 2">
    <name type="scientific">Metasolibacillus meyeri</name>
    <dbReference type="NCBI Taxonomy" id="1071052"/>
    <lineage>
        <taxon>Bacteria</taxon>
        <taxon>Bacillati</taxon>
        <taxon>Bacillota</taxon>
        <taxon>Bacilli</taxon>
        <taxon>Bacillales</taxon>
        <taxon>Caryophanaceae</taxon>
        <taxon>Metasolibacillus</taxon>
    </lineage>
</organism>
<evidence type="ECO:0000313" key="2">
    <source>
        <dbReference type="Proteomes" id="UP001344888"/>
    </source>
</evidence>
<reference evidence="1 2" key="1">
    <citation type="submission" date="2023-03" db="EMBL/GenBank/DDBJ databases">
        <title>Bacillus Genome Sequencing.</title>
        <authorList>
            <person name="Dunlap C."/>
        </authorList>
    </citation>
    <scope>NUCLEOTIDE SEQUENCE [LARGE SCALE GENOMIC DNA]</scope>
    <source>
        <strain evidence="1 2">B-59205</strain>
    </source>
</reference>
<gene>
    <name evidence="1" type="ORF">P9B03_17760</name>
</gene>
<dbReference type="EMBL" id="JARSFG010000028">
    <property type="protein sequence ID" value="MEC1180344.1"/>
    <property type="molecule type" value="Genomic_DNA"/>
</dbReference>
<dbReference type="InterPro" id="IPR025017">
    <property type="entry name" value="DUF3954"/>
</dbReference>
<dbReference type="Pfam" id="PF13128">
    <property type="entry name" value="DUF3954"/>
    <property type="match status" value="1"/>
</dbReference>
<keyword evidence="2" id="KW-1185">Reference proteome</keyword>
<dbReference type="RefSeq" id="WP_326124916.1">
    <property type="nucleotide sequence ID" value="NZ_JARSFG010000028.1"/>
</dbReference>
<dbReference type="Proteomes" id="UP001344888">
    <property type="component" value="Unassembled WGS sequence"/>
</dbReference>
<sequence>MSKENQQINVFENGIYIVQDGYVTPLKPKDFGQDTIIWKNGRVLDVERAERIRIQQIK</sequence>
<name>A0AAW9NWH3_9BACL</name>
<comment type="caution">
    <text evidence="1">The sequence shown here is derived from an EMBL/GenBank/DDBJ whole genome shotgun (WGS) entry which is preliminary data.</text>
</comment>
<accession>A0AAW9NWH3</accession>
<evidence type="ECO:0000313" key="1">
    <source>
        <dbReference type="EMBL" id="MEC1180344.1"/>
    </source>
</evidence>
<proteinExistence type="predicted"/>
<dbReference type="AlphaFoldDB" id="A0AAW9NWH3"/>